<keyword evidence="6" id="KW-0418">Kinase</keyword>
<evidence type="ECO:0000256" key="2">
    <source>
        <dbReference type="SAM" id="MobiDB-lite"/>
    </source>
</evidence>
<dbReference type="InterPro" id="IPR011123">
    <property type="entry name" value="Y_Y_Y"/>
</dbReference>
<keyword evidence="7" id="KW-1185">Reference proteome</keyword>
<name>A0A1S2VBV9_9BACT</name>
<dbReference type="InterPro" id="IPR003594">
    <property type="entry name" value="HATPase_dom"/>
</dbReference>
<comment type="caution">
    <text evidence="6">The sequence shown here is derived from an EMBL/GenBank/DDBJ whole genome shotgun (WGS) entry which is preliminary data.</text>
</comment>
<protein>
    <submittedName>
        <fullName evidence="6">Histidine kinase</fullName>
    </submittedName>
</protein>
<dbReference type="SUPFAM" id="SSF55874">
    <property type="entry name" value="ATPase domain of HSP90 chaperone/DNA topoisomerase II/histidine kinase"/>
    <property type="match status" value="1"/>
</dbReference>
<dbReference type="PANTHER" id="PTHR43547">
    <property type="entry name" value="TWO-COMPONENT HISTIDINE KINASE"/>
    <property type="match status" value="1"/>
</dbReference>
<evidence type="ECO:0000313" key="7">
    <source>
        <dbReference type="Proteomes" id="UP000181790"/>
    </source>
</evidence>
<dbReference type="GO" id="GO:0000155">
    <property type="term" value="F:phosphorelay sensor kinase activity"/>
    <property type="evidence" value="ECO:0007669"/>
    <property type="project" value="InterPro"/>
</dbReference>
<accession>A0A1S2VBV9</accession>
<dbReference type="PROSITE" id="PS50109">
    <property type="entry name" value="HIS_KIN"/>
    <property type="match status" value="1"/>
</dbReference>
<dbReference type="Pfam" id="PF02518">
    <property type="entry name" value="HATPase_c"/>
    <property type="match status" value="1"/>
</dbReference>
<feature type="compositionally biased region" description="Polar residues" evidence="2">
    <location>
        <begin position="1050"/>
        <end position="1062"/>
    </location>
</feature>
<feature type="region of interest" description="Disordered" evidence="2">
    <location>
        <begin position="1043"/>
        <end position="1062"/>
    </location>
</feature>
<dbReference type="Gene3D" id="3.30.565.10">
    <property type="entry name" value="Histidine kinase-like ATPase, C-terminal domain"/>
    <property type="match status" value="1"/>
</dbReference>
<dbReference type="InterPro" id="IPR005467">
    <property type="entry name" value="His_kinase_dom"/>
</dbReference>
<dbReference type="Gene3D" id="1.20.5.1930">
    <property type="match status" value="1"/>
</dbReference>
<dbReference type="CDD" id="cd16917">
    <property type="entry name" value="HATPase_UhpB-NarQ-NarX-like"/>
    <property type="match status" value="1"/>
</dbReference>
<keyword evidence="1" id="KW-0597">Phosphoprotein</keyword>
<dbReference type="GO" id="GO:0016020">
    <property type="term" value="C:membrane"/>
    <property type="evidence" value="ECO:0007669"/>
    <property type="project" value="InterPro"/>
</dbReference>
<evidence type="ECO:0000259" key="5">
    <source>
        <dbReference type="PROSITE" id="PS50109"/>
    </source>
</evidence>
<dbReference type="AlphaFoldDB" id="A0A1S2VBV9"/>
<keyword evidence="3" id="KW-0812">Transmembrane</keyword>
<dbReference type="InterPro" id="IPR036890">
    <property type="entry name" value="HATPase_C_sf"/>
</dbReference>
<evidence type="ECO:0000313" key="6">
    <source>
        <dbReference type="EMBL" id="OIN56193.1"/>
    </source>
</evidence>
<dbReference type="Gene3D" id="2.60.40.10">
    <property type="entry name" value="Immunoglobulins"/>
    <property type="match status" value="1"/>
</dbReference>
<organism evidence="6 7">
    <name type="scientific">Arsenicibacter rosenii</name>
    <dbReference type="NCBI Taxonomy" id="1750698"/>
    <lineage>
        <taxon>Bacteria</taxon>
        <taxon>Pseudomonadati</taxon>
        <taxon>Bacteroidota</taxon>
        <taxon>Cytophagia</taxon>
        <taxon>Cytophagales</taxon>
        <taxon>Spirosomataceae</taxon>
        <taxon>Arsenicibacter</taxon>
    </lineage>
</organism>
<feature type="transmembrane region" description="Helical" evidence="3">
    <location>
        <begin position="802"/>
        <end position="824"/>
    </location>
</feature>
<proteinExistence type="predicted"/>
<dbReference type="SUPFAM" id="SSF63829">
    <property type="entry name" value="Calcium-dependent phosphotriesterase"/>
    <property type="match status" value="3"/>
</dbReference>
<dbReference type="PANTHER" id="PTHR43547:SF2">
    <property type="entry name" value="HYBRID SIGNAL TRANSDUCTION HISTIDINE KINASE C"/>
    <property type="match status" value="1"/>
</dbReference>
<feature type="signal peptide" evidence="4">
    <location>
        <begin position="1"/>
        <end position="20"/>
    </location>
</feature>
<dbReference type="InterPro" id="IPR013783">
    <property type="entry name" value="Ig-like_fold"/>
</dbReference>
<keyword evidence="3" id="KW-1133">Transmembrane helix</keyword>
<dbReference type="EMBL" id="MORL01000027">
    <property type="protein sequence ID" value="OIN56193.1"/>
    <property type="molecule type" value="Genomic_DNA"/>
</dbReference>
<feature type="chain" id="PRO_5010193227" evidence="4">
    <location>
        <begin position="21"/>
        <end position="1062"/>
    </location>
</feature>
<sequence length="1062" mass="120858">MLRYLMMVLWLTGLARLTCAQAFRIDHIGVAEGLTQGSVYYIYKDSRGFLWLGTQDGLNRYDGQHFKTFRPDARFPKQVTTEGSRNHGRRSTQTRNGAILGVNIFGIVESPDGNLWIGTEEGLNRYDRLSNRFDCIQAIAPNGTSLSNRTLPFYSDQKEVLYLSDLEGLVSIDWHTLRKTVLNPALRPTREYDLQSSTTRTASGDIWLHAPKGVLRYNLAERKTYTYFSDRPDNQVGDPQAIFSFLLEKDQQTAWLGTSNGLIRLNYNQCQYETYHAFANRPMSPVFSMDEDHSGGLWLGTQSDGLLLFDKRAQIFRQFTRFTNNSRRLSDFEINKVFVDDHNVVWANVDPDGLAKVIPNAFLFGGFTRQSQNDMVPAEQQLTNYTVRSFLEETPRRIWIANEGGIDVFDPMSYRIVDRFKLNAQRQNLPTYNPVKSLLRDDWGRIWVGSIGGVLKYSTTAKSFTRIDFPDNYNSLVAANYVRNLCSLDSATLLAATEDGLYLLDVIHNSWSRAPVLAGKNIFSICLDPRNRQLWAGTYLNGFLVYQLPPAGQAGPWKLLRLGLKGFTVLNMLNDTTRHTTWIATDRGLGAYNQQTKRIRLFTESSGLANAFIYGILMDDHKCLWMSTNRGIARFDPGTETFTNFTLTDGLQGYEYNGNAYLKTTDGKLYFGGVNGFNYFRPTHYRSSLFNPKVHIYDLKVNEEPYMTDRYVGEVPSIELSYAENTFSMEFAAIDYFSNGQNVYQYQLSGYDDWWVQAGNKNYVRYANIPPGDYTFMVRAANKDKHWSGHVRQLHIHVRPPFWLRAPFIVTMLVVIGTLIYSIFRGRVNALRKKQAERLQLAYDIQEQVKKDIARDLHDEIGTRLATLKLYASQLVQHLQQSPDVLGIKANMFGLINDTISDVRNLLRKLDPRTLEQYGYVAAVEELFGRVNAVEAVQAHLTLNQAPENLPHRTALMLYRITQELLNNSLKHAAPTQIDLLIKGQDTSVLLEYQDDGTGFDYDLCQRGLGIGNIEARVAMLRGKIIWITEPGKGTRVIIDIPTRDGQPAPVQNSMTTSSLSG</sequence>
<dbReference type="InterPro" id="IPR015943">
    <property type="entry name" value="WD40/YVTN_repeat-like_dom_sf"/>
</dbReference>
<dbReference type="Pfam" id="PF07730">
    <property type="entry name" value="HisKA_3"/>
    <property type="match status" value="1"/>
</dbReference>
<feature type="domain" description="Histidine kinase" evidence="5">
    <location>
        <begin position="856"/>
        <end position="1045"/>
    </location>
</feature>
<keyword evidence="6" id="KW-0808">Transferase</keyword>
<dbReference type="Pfam" id="PF07495">
    <property type="entry name" value="Y_Y_Y"/>
    <property type="match status" value="1"/>
</dbReference>
<evidence type="ECO:0000256" key="1">
    <source>
        <dbReference type="ARBA" id="ARBA00022553"/>
    </source>
</evidence>
<gene>
    <name evidence="6" type="ORF">BLX24_26120</name>
</gene>
<dbReference type="Pfam" id="PF07494">
    <property type="entry name" value="Reg_prop"/>
    <property type="match status" value="2"/>
</dbReference>
<evidence type="ECO:0000256" key="4">
    <source>
        <dbReference type="SAM" id="SignalP"/>
    </source>
</evidence>
<dbReference type="GO" id="GO:0046983">
    <property type="term" value="F:protein dimerization activity"/>
    <property type="evidence" value="ECO:0007669"/>
    <property type="project" value="InterPro"/>
</dbReference>
<keyword evidence="4" id="KW-0732">Signal</keyword>
<dbReference type="Gene3D" id="2.130.10.10">
    <property type="entry name" value="YVTN repeat-like/Quinoprotein amine dehydrogenase"/>
    <property type="match status" value="2"/>
</dbReference>
<dbReference type="InterPro" id="IPR011712">
    <property type="entry name" value="Sig_transdc_His_kin_sub3_dim/P"/>
</dbReference>
<evidence type="ECO:0000256" key="3">
    <source>
        <dbReference type="SAM" id="Phobius"/>
    </source>
</evidence>
<keyword evidence="3" id="KW-0472">Membrane</keyword>
<reference evidence="6 7" key="1">
    <citation type="submission" date="2016-10" db="EMBL/GenBank/DDBJ databases">
        <title>Arsenicibacter rosenii gen. nov., sp. nov., an efficient arsenic-methylating bacterium isolated from an arsenic-contaminated paddy soil.</title>
        <authorList>
            <person name="Huang K."/>
        </authorList>
    </citation>
    <scope>NUCLEOTIDE SEQUENCE [LARGE SCALE GENOMIC DNA]</scope>
    <source>
        <strain evidence="6 7">SM-1</strain>
    </source>
</reference>
<dbReference type="InterPro" id="IPR011110">
    <property type="entry name" value="Reg_prop"/>
</dbReference>
<dbReference type="Proteomes" id="UP000181790">
    <property type="component" value="Unassembled WGS sequence"/>
</dbReference>